<dbReference type="GO" id="GO:0016020">
    <property type="term" value="C:membrane"/>
    <property type="evidence" value="ECO:0007669"/>
    <property type="project" value="TreeGrafter"/>
</dbReference>
<dbReference type="CDD" id="cd05233">
    <property type="entry name" value="SDR_c"/>
    <property type="match status" value="1"/>
</dbReference>
<dbReference type="InterPro" id="IPR002347">
    <property type="entry name" value="SDR_fam"/>
</dbReference>
<dbReference type="AlphaFoldDB" id="A0A9X1WE72"/>
<accession>A0A9X1WE72</accession>
<dbReference type="Proteomes" id="UP001139488">
    <property type="component" value="Unassembled WGS sequence"/>
</dbReference>
<dbReference type="Gene3D" id="3.40.50.720">
    <property type="entry name" value="NAD(P)-binding Rossmann-like Domain"/>
    <property type="match status" value="1"/>
</dbReference>
<dbReference type="InterPro" id="IPR036291">
    <property type="entry name" value="NAD(P)-bd_dom_sf"/>
</dbReference>
<sequence length="226" mass="24851">MYKNILITGATSGIGFALTQELVKNGYTVLASGRNIEQLNALKAKTGCAIYQADLIDPQQVIALFTFAESMLGQVDVLINNAGMNSRKCAIEEFTLEEFDQQYAVNLRAPALLCREALKVMKPRQSGYIMNISSTVAKRANPTMSVYTAMKQGLAGFSGILMKEAQPHGIKVTTLFPGGTDTKFRQADRPEYMQPESVAKTIHALLNLPSDVVMHEMTFRPPVELE</sequence>
<dbReference type="PRINTS" id="PR00080">
    <property type="entry name" value="SDRFAMILY"/>
</dbReference>
<evidence type="ECO:0000313" key="4">
    <source>
        <dbReference type="EMBL" id="MCJ2376665.1"/>
    </source>
</evidence>
<comment type="caution">
    <text evidence="4">The sequence shown here is derived from an EMBL/GenBank/DDBJ whole genome shotgun (WGS) entry which is preliminary data.</text>
</comment>
<dbReference type="EMBL" id="JAJNNZ010000004">
    <property type="protein sequence ID" value="MCJ2376665.1"/>
    <property type="molecule type" value="Genomic_DNA"/>
</dbReference>
<keyword evidence="5" id="KW-1185">Reference proteome</keyword>
<protein>
    <submittedName>
        <fullName evidence="4">SDR family oxidoreductase</fullName>
    </submittedName>
</protein>
<dbReference type="PRINTS" id="PR00081">
    <property type="entry name" value="GDHRDH"/>
</dbReference>
<evidence type="ECO:0000256" key="3">
    <source>
        <dbReference type="RuleBase" id="RU000363"/>
    </source>
</evidence>
<dbReference type="PANTHER" id="PTHR44196:SF1">
    <property type="entry name" value="DEHYDROGENASE_REDUCTASE SDR FAMILY MEMBER 7B"/>
    <property type="match status" value="1"/>
</dbReference>
<gene>
    <name evidence="4" type="ORF">LNL84_07420</name>
</gene>
<keyword evidence="2" id="KW-0560">Oxidoreductase</keyword>
<comment type="similarity">
    <text evidence="1 3">Belongs to the short-chain dehydrogenases/reductases (SDR) family.</text>
</comment>
<dbReference type="PANTHER" id="PTHR44196">
    <property type="entry name" value="DEHYDROGENASE/REDUCTASE SDR FAMILY MEMBER 7B"/>
    <property type="match status" value="1"/>
</dbReference>
<dbReference type="Pfam" id="PF00106">
    <property type="entry name" value="adh_short"/>
    <property type="match status" value="1"/>
</dbReference>
<evidence type="ECO:0000313" key="5">
    <source>
        <dbReference type="Proteomes" id="UP001139488"/>
    </source>
</evidence>
<organism evidence="4 5">
    <name type="scientific">Vibrio gelatinilyticus</name>
    <dbReference type="NCBI Taxonomy" id="2893468"/>
    <lineage>
        <taxon>Bacteria</taxon>
        <taxon>Pseudomonadati</taxon>
        <taxon>Pseudomonadota</taxon>
        <taxon>Gammaproteobacteria</taxon>
        <taxon>Vibrionales</taxon>
        <taxon>Vibrionaceae</taxon>
        <taxon>Vibrio</taxon>
    </lineage>
</organism>
<dbReference type="SUPFAM" id="SSF51735">
    <property type="entry name" value="NAD(P)-binding Rossmann-fold domains"/>
    <property type="match status" value="1"/>
</dbReference>
<reference evidence="4" key="1">
    <citation type="submission" date="2021-11" db="EMBL/GenBank/DDBJ databases">
        <title>Vibrio ZSDE26 sp. nov. and Vibrio ZSDZ34 sp. nov., isolated from coastal seawater in Qingdao.</title>
        <authorList>
            <person name="Zhang P."/>
        </authorList>
    </citation>
    <scope>NUCLEOTIDE SEQUENCE</scope>
    <source>
        <strain evidence="4">ZSDZ34</strain>
    </source>
</reference>
<evidence type="ECO:0000256" key="2">
    <source>
        <dbReference type="ARBA" id="ARBA00023002"/>
    </source>
</evidence>
<evidence type="ECO:0000256" key="1">
    <source>
        <dbReference type="ARBA" id="ARBA00006484"/>
    </source>
</evidence>
<proteinExistence type="inferred from homology"/>
<dbReference type="GO" id="GO:0016491">
    <property type="term" value="F:oxidoreductase activity"/>
    <property type="evidence" value="ECO:0007669"/>
    <property type="project" value="UniProtKB-KW"/>
</dbReference>
<dbReference type="RefSeq" id="WP_244356421.1">
    <property type="nucleotide sequence ID" value="NZ_JAJNNZ010000004.1"/>
</dbReference>
<name>A0A9X1WE72_9VIBR</name>